<evidence type="ECO:0000259" key="2">
    <source>
        <dbReference type="Pfam" id="PF18658"/>
    </source>
</evidence>
<evidence type="ECO:0000256" key="1">
    <source>
        <dbReference type="SAM" id="MobiDB-lite"/>
    </source>
</evidence>
<dbReference type="WBParaSite" id="SRDH1_48780.1">
    <property type="protein sequence ID" value="SRDH1_48780.1"/>
    <property type="gene ID" value="SRDH1_48780"/>
</dbReference>
<reference evidence="3" key="1">
    <citation type="submission" date="2022-06" db="EMBL/GenBank/DDBJ databases">
        <authorList>
            <person name="Berger JAMES D."/>
            <person name="Berger JAMES D."/>
        </authorList>
    </citation>
    <scope>NUCLEOTIDE SEQUENCE [LARGE SCALE GENOMIC DNA]</scope>
</reference>
<dbReference type="InterPro" id="IPR040647">
    <property type="entry name" value="SPIN-DOC_Znf-C2H2"/>
</dbReference>
<dbReference type="Pfam" id="PF18658">
    <property type="entry name" value="zf-C2H2_12"/>
    <property type="match status" value="1"/>
</dbReference>
<dbReference type="AlphaFoldDB" id="A0AA85FI29"/>
<protein>
    <recommendedName>
        <fullName evidence="2">SPIN-DOC-like zinc-finger domain-containing protein</fullName>
    </recommendedName>
</protein>
<organism evidence="3 4">
    <name type="scientific">Schistosoma rodhaini</name>
    <dbReference type="NCBI Taxonomy" id="6188"/>
    <lineage>
        <taxon>Eukaryota</taxon>
        <taxon>Metazoa</taxon>
        <taxon>Spiralia</taxon>
        <taxon>Lophotrochozoa</taxon>
        <taxon>Platyhelminthes</taxon>
        <taxon>Trematoda</taxon>
        <taxon>Digenea</taxon>
        <taxon>Strigeidida</taxon>
        <taxon>Schistosomatoidea</taxon>
        <taxon>Schistosomatidae</taxon>
        <taxon>Schistosoma</taxon>
    </lineage>
</organism>
<reference evidence="4" key="2">
    <citation type="submission" date="2023-11" db="UniProtKB">
        <authorList>
            <consortium name="WormBaseParasite"/>
        </authorList>
    </citation>
    <scope>IDENTIFICATION</scope>
</reference>
<accession>A0AA85FI29</accession>
<feature type="region of interest" description="Disordered" evidence="1">
    <location>
        <begin position="398"/>
        <end position="435"/>
    </location>
</feature>
<feature type="region of interest" description="Disordered" evidence="1">
    <location>
        <begin position="281"/>
        <end position="300"/>
    </location>
</feature>
<evidence type="ECO:0000313" key="4">
    <source>
        <dbReference type="WBParaSite" id="SRDH1_48780.1"/>
    </source>
</evidence>
<proteinExistence type="predicted"/>
<feature type="compositionally biased region" description="Low complexity" evidence="1">
    <location>
        <begin position="418"/>
        <end position="431"/>
    </location>
</feature>
<feature type="domain" description="SPIN-DOC-like zinc-finger" evidence="2">
    <location>
        <begin position="327"/>
        <end position="382"/>
    </location>
</feature>
<evidence type="ECO:0000313" key="3">
    <source>
        <dbReference type="Proteomes" id="UP000050792"/>
    </source>
</evidence>
<dbReference type="Proteomes" id="UP000050792">
    <property type="component" value="Unassembled WGS sequence"/>
</dbReference>
<sequence>MSFNNEIYNLPTSLSNETEKLTRMNFDNCVLFNNYEFTKLSNSYPSINWHSNINSHDISYTNELHNESNSLTESNIFHSIKNINYNNETLSNINTGNPLDYSINSLINDKKKSTLPIIRSSFLTDPNKNHNSIQYSNDNDNLFNISPSTCSIENTSNSMRNMIKSPKMNEELTLKRKYSKNLSNSSAKQSKKYMRVNYNSDTGQNKFIIDHSNKNDNISHFSTTDPLYTDNLVKETSALKKTTVSTTEWKTNNSTDFKGYNKNHMDSIKLSKTVQSDDQNIPFNNNHNEVNDSNDNDNNDTTMTTISTGAYKYLTWREKDRRRRFREEWKHLWLVIPYGRYEVMCLVCHKVMTQRKLDTIKRHNVRRHNELQGMSHSERQMLFDKLLKQHNINDETIENTSDSLSSKLSRKLKNQCRSTSDNNLTNSSNNKDSNEVVDGLLQDTNSWLPKQISEINQLSNPIIKSLSSSMNLSFSDCIPYKRNKRLFNKIDKKLYTTTELIENTTSKKNKRLPKQLQKTPHCSLSNSIENLNDNCNLSVSINPLQRLPFIGLKNCFDSLDISTLEDQLKTISDKKTFVSDVTSSVSMIQQLSSVSTISHVSTYCSLPFSSHSSSVLPSNYHIERMKHFIKSFIPLNHSPFSQSSSPTTLPSLFLPTSCHTMDNSNKFTMPRPGNELNCTSVGDDIFNTNLMNSMNKGNQNIPFEIGEQIVINEYNKIMSDKSSEIMVDEILNGKKYPSNNYINDNMSEEISPVKQSYPLNVNERLKCLRSSSSSSPHLSNNLNPIIPELSPLMMASWVASNENSSKTSNPKTFNEHYSNLLEPTWNIQSNIDSNKLIETKPTEKFTFPKRSTDRFQYDYHEVNLQTMNSTDLKLNTKSNSNLNKFTISSLLNTEIFDKTKSGSENMEQDHYTHSFRKYNPKKEATKFIPNSQCLS</sequence>
<name>A0AA85FI29_9TREM</name>
<keyword evidence="3" id="KW-1185">Reference proteome</keyword>